<dbReference type="InterPro" id="IPR025533">
    <property type="entry name" value="DUF4419"/>
</dbReference>
<dbReference type="Proteomes" id="UP000034006">
    <property type="component" value="Unassembled WGS sequence"/>
</dbReference>
<sequence>MKIVMPLDKDNVRNRRLTDETDGGSFLKAILGDGRIRFSTNTGMIKARFGFGMPASPLIQASFWAFSQHLPLRLEPGHFWTTIIQEVATMVKLDPERFAALFNGDPNNKKKVIVRCDELFGDDSAWPLAIGRFRSALAVETDTELVEGFFPHFTTDDETHELAYLVSVMDAASPYFDFEVHTLCGIPEIHLDGTHADWLSLYERIEWLEKNFGQNVYFDRIKARVRQIADQVGRNTPDIAMWRSFFKYRQRSGGALANGWLTDFYAYVYGKNGPQFKAEVAGDGRYDGYSLNEFPSGMSVVPFIWQVMDSRYPMRFFAGLTGMEMQNGVLTPLIGYGVIEGEK</sequence>
<dbReference type="PANTHER" id="PTHR31252:SF11">
    <property type="entry name" value="DUF4419 DOMAIN-CONTAINING PROTEIN"/>
    <property type="match status" value="1"/>
</dbReference>
<gene>
    <name evidence="1" type="ORF">UW44_C0014G0005</name>
</gene>
<dbReference type="PANTHER" id="PTHR31252">
    <property type="entry name" value="DUF4419 DOMAIN-CONTAINING PROTEIN"/>
    <property type="match status" value="1"/>
</dbReference>
<dbReference type="EMBL" id="LCIH01000014">
    <property type="protein sequence ID" value="KKT51213.1"/>
    <property type="molecule type" value="Genomic_DNA"/>
</dbReference>
<protein>
    <submittedName>
        <fullName evidence="1">Uncharacterized protein</fullName>
    </submittedName>
</protein>
<accession>A0A0G1HX47</accession>
<comment type="caution">
    <text evidence="1">The sequence shown here is derived from an EMBL/GenBank/DDBJ whole genome shotgun (WGS) entry which is preliminary data.</text>
</comment>
<reference evidence="1 2" key="1">
    <citation type="journal article" date="2015" name="Nature">
        <title>rRNA introns, odd ribosomes, and small enigmatic genomes across a large radiation of phyla.</title>
        <authorList>
            <person name="Brown C.T."/>
            <person name="Hug L.A."/>
            <person name="Thomas B.C."/>
            <person name="Sharon I."/>
            <person name="Castelle C.J."/>
            <person name="Singh A."/>
            <person name="Wilkins M.J."/>
            <person name="Williams K.H."/>
            <person name="Banfield J.F."/>
        </authorList>
    </citation>
    <scope>NUCLEOTIDE SEQUENCE [LARGE SCALE GENOMIC DNA]</scope>
</reference>
<dbReference type="AlphaFoldDB" id="A0A0G1HX47"/>
<proteinExistence type="predicted"/>
<dbReference type="Pfam" id="PF14388">
    <property type="entry name" value="DUF4419"/>
    <property type="match status" value="1"/>
</dbReference>
<dbReference type="STRING" id="1618387.UW44_C0014G0005"/>
<evidence type="ECO:0000313" key="2">
    <source>
        <dbReference type="Proteomes" id="UP000034006"/>
    </source>
</evidence>
<name>A0A0G1HX47_9BACT</name>
<organism evidence="1 2">
    <name type="scientific">Candidatus Collierbacteria bacterium GW2011_GWB2_44_22</name>
    <dbReference type="NCBI Taxonomy" id="1618387"/>
    <lineage>
        <taxon>Bacteria</taxon>
        <taxon>Candidatus Collieribacteriota</taxon>
    </lineage>
</organism>
<evidence type="ECO:0000313" key="1">
    <source>
        <dbReference type="EMBL" id="KKT51213.1"/>
    </source>
</evidence>